<evidence type="ECO:0000313" key="2">
    <source>
        <dbReference type="EMBL" id="MFK4447476.1"/>
    </source>
</evidence>
<comment type="caution">
    <text evidence="2">The sequence shown here is derived from an EMBL/GenBank/DDBJ whole genome shotgun (WGS) entry which is preliminary data.</text>
</comment>
<gene>
    <name evidence="2" type="ORF">ABH943_007512</name>
</gene>
<feature type="compositionally biased region" description="Basic and acidic residues" evidence="1">
    <location>
        <begin position="250"/>
        <end position="291"/>
    </location>
</feature>
<organism evidence="2 3">
    <name type="scientific">Caballeronia udeis</name>
    <dbReference type="NCBI Taxonomy" id="1232866"/>
    <lineage>
        <taxon>Bacteria</taxon>
        <taxon>Pseudomonadati</taxon>
        <taxon>Pseudomonadota</taxon>
        <taxon>Betaproteobacteria</taxon>
        <taxon>Burkholderiales</taxon>
        <taxon>Burkholderiaceae</taxon>
        <taxon>Caballeronia</taxon>
    </lineage>
</organism>
<dbReference type="RefSeq" id="WP_404613128.1">
    <property type="nucleotide sequence ID" value="NZ_JBIYDN010000035.1"/>
</dbReference>
<dbReference type="EMBL" id="JBIYDN010000035">
    <property type="protein sequence ID" value="MFK4447476.1"/>
    <property type="molecule type" value="Genomic_DNA"/>
</dbReference>
<evidence type="ECO:0000256" key="1">
    <source>
        <dbReference type="SAM" id="MobiDB-lite"/>
    </source>
</evidence>
<evidence type="ECO:0000313" key="3">
    <source>
        <dbReference type="Proteomes" id="UP001620514"/>
    </source>
</evidence>
<feature type="region of interest" description="Disordered" evidence="1">
    <location>
        <begin position="238"/>
        <end position="351"/>
    </location>
</feature>
<keyword evidence="3" id="KW-1185">Reference proteome</keyword>
<sequence>MKIFAAMKFLPADLRSVLDEIKAAIDGRATADRAAIANRDAIAAGKLRIAELEAVLAERDAEAVKAEARAAADADMKADATKAAKAADKANGELVDTRRAHERRIAAVEHLSAEAREIDATIADLKKRLSTAMTGYRKHIRAALNEDLLEACAPLIPVIQAALAVDAQIPDGGLARDWLDCAKLISPVDYRSDHLSHHVRVHGTDLLASQEALPSLPVGAMTAVQEIAMVSAALKQHRPYQLPKSTQPDAPKRTEFEQRKFEKGGQEAADQQRRWDQEEEQRAARRNEPPKGHSWVIHEPGARAAPLASQSRARAAATPADLGSRSLDGDVSGEYEWMNESQGANGDRGGA</sequence>
<name>A0ABW8MYF4_9BURK</name>
<proteinExistence type="predicted"/>
<accession>A0ABW8MYF4</accession>
<reference evidence="2 3" key="1">
    <citation type="submission" date="2024-11" db="EMBL/GenBank/DDBJ databases">
        <title>Using genomics to understand microbial adaptation to soil warming.</title>
        <authorList>
            <person name="Deangelis K.M. PhD."/>
        </authorList>
    </citation>
    <scope>NUCLEOTIDE SEQUENCE [LARGE SCALE GENOMIC DNA]</scope>
    <source>
        <strain evidence="2 3">GAS97</strain>
    </source>
</reference>
<dbReference type="Proteomes" id="UP001620514">
    <property type="component" value="Unassembled WGS sequence"/>
</dbReference>
<protein>
    <submittedName>
        <fullName evidence="2">Uncharacterized protein</fullName>
    </submittedName>
</protein>